<dbReference type="InterPro" id="IPR043425">
    <property type="entry name" value="NusG-like"/>
</dbReference>
<dbReference type="HAMAP" id="MF_00948">
    <property type="entry name" value="NusG"/>
    <property type="match status" value="1"/>
</dbReference>
<evidence type="ECO:0000313" key="10">
    <source>
        <dbReference type="EMBL" id="MEN7548251.1"/>
    </source>
</evidence>
<evidence type="ECO:0000256" key="6">
    <source>
        <dbReference type="NCBIfam" id="TIGR00922"/>
    </source>
</evidence>
<dbReference type="CDD" id="cd06091">
    <property type="entry name" value="KOW_NusG"/>
    <property type="match status" value="1"/>
</dbReference>
<protein>
    <recommendedName>
        <fullName evidence="5 6">Transcription termination/antitermination protein NusG</fullName>
    </recommendedName>
</protein>
<dbReference type="CDD" id="cd09891">
    <property type="entry name" value="NGN_Bact_1"/>
    <property type="match status" value="1"/>
</dbReference>
<dbReference type="PANTHER" id="PTHR30265:SF2">
    <property type="entry name" value="TRANSCRIPTION TERMINATION_ANTITERMINATION PROTEIN NUSG"/>
    <property type="match status" value="1"/>
</dbReference>
<dbReference type="NCBIfam" id="TIGR00922">
    <property type="entry name" value="nusG"/>
    <property type="match status" value="1"/>
</dbReference>
<sequence>MSDLNWYVVRAVSGQEKKVKTYLEKELVNLGFQEHITEVLVPSEKVYQIRKMKDGKSKKVAVEKNFFPGYVIIQANLDHGEVLQFVRNVPGVIGFLNVDGRDSTAKPRPMREAEVNRILGKVEDTDEYEVKHDATFIVGESVKVMDGPFNGFTGTVEEVFEEKKKLSVMVKIFGRNAPVELNYVQVEKVE</sequence>
<dbReference type="Pfam" id="PF02357">
    <property type="entry name" value="NusG"/>
    <property type="match status" value="1"/>
</dbReference>
<name>A0AAW9S5A3_9BACT</name>
<dbReference type="SMART" id="SM00738">
    <property type="entry name" value="NGN"/>
    <property type="match status" value="1"/>
</dbReference>
<keyword evidence="4 5" id="KW-0804">Transcription</keyword>
<dbReference type="InterPro" id="IPR006645">
    <property type="entry name" value="NGN-like_dom"/>
</dbReference>
<dbReference type="SUPFAM" id="SSF50104">
    <property type="entry name" value="Translation proteins SH3-like domain"/>
    <property type="match status" value="1"/>
</dbReference>
<dbReference type="Gene3D" id="3.30.70.940">
    <property type="entry name" value="NusG, N-terminal domain"/>
    <property type="match status" value="1"/>
</dbReference>
<evidence type="ECO:0000256" key="3">
    <source>
        <dbReference type="ARBA" id="ARBA00023015"/>
    </source>
</evidence>
<dbReference type="InterPro" id="IPR001062">
    <property type="entry name" value="Transcrpt_antiterm_NusG"/>
</dbReference>
<comment type="function">
    <text evidence="5 7">Participates in transcription elongation, termination and antitermination.</text>
</comment>
<dbReference type="InterPro" id="IPR047050">
    <property type="entry name" value="NGN"/>
</dbReference>
<dbReference type="InterPro" id="IPR036735">
    <property type="entry name" value="NGN_dom_sf"/>
</dbReference>
<dbReference type="GO" id="GO:0032784">
    <property type="term" value="P:regulation of DNA-templated transcription elongation"/>
    <property type="evidence" value="ECO:0007669"/>
    <property type="project" value="InterPro"/>
</dbReference>
<dbReference type="Proteomes" id="UP001403385">
    <property type="component" value="Unassembled WGS sequence"/>
</dbReference>
<dbReference type="GO" id="GO:0005829">
    <property type="term" value="C:cytosol"/>
    <property type="evidence" value="ECO:0007669"/>
    <property type="project" value="UniProtKB-ARBA"/>
</dbReference>
<keyword evidence="2 5" id="KW-0889">Transcription antitermination</keyword>
<dbReference type="FunFam" id="2.30.30.30:FF:000002">
    <property type="entry name" value="Transcription termination/antitermination factor NusG"/>
    <property type="match status" value="1"/>
</dbReference>
<dbReference type="GO" id="GO:0006353">
    <property type="term" value="P:DNA-templated transcription termination"/>
    <property type="evidence" value="ECO:0007669"/>
    <property type="project" value="UniProtKB-UniRule"/>
</dbReference>
<evidence type="ECO:0000259" key="8">
    <source>
        <dbReference type="SMART" id="SM00738"/>
    </source>
</evidence>
<evidence type="ECO:0000256" key="2">
    <source>
        <dbReference type="ARBA" id="ARBA00022814"/>
    </source>
</evidence>
<evidence type="ECO:0000256" key="5">
    <source>
        <dbReference type="HAMAP-Rule" id="MF_00948"/>
    </source>
</evidence>
<keyword evidence="3 5" id="KW-0805">Transcription regulation</keyword>
<evidence type="ECO:0000256" key="4">
    <source>
        <dbReference type="ARBA" id="ARBA00023163"/>
    </source>
</evidence>
<dbReference type="PRINTS" id="PR00338">
    <property type="entry name" value="NUSGTNSCPFCT"/>
</dbReference>
<evidence type="ECO:0000256" key="1">
    <source>
        <dbReference type="ARBA" id="ARBA00022472"/>
    </source>
</evidence>
<dbReference type="EMBL" id="JBDKWZ010000005">
    <property type="protein sequence ID" value="MEN7548251.1"/>
    <property type="molecule type" value="Genomic_DNA"/>
</dbReference>
<dbReference type="PANTHER" id="PTHR30265">
    <property type="entry name" value="RHO-INTERACTING TRANSCRIPTION TERMINATION FACTOR NUSG"/>
    <property type="match status" value="1"/>
</dbReference>
<feature type="domain" description="NusG-like N-terminal" evidence="8">
    <location>
        <begin position="3"/>
        <end position="122"/>
    </location>
</feature>
<reference evidence="10 11" key="1">
    <citation type="submission" date="2024-04" db="EMBL/GenBank/DDBJ databases">
        <title>Novel genus in family Flammeovirgaceae.</title>
        <authorList>
            <person name="Nguyen T.H."/>
            <person name="Vuong T.Q."/>
            <person name="Le H."/>
            <person name="Kim S.-G."/>
        </authorList>
    </citation>
    <scope>NUCLEOTIDE SEQUENCE [LARGE SCALE GENOMIC DNA]</scope>
    <source>
        <strain evidence="10 11">JCM 23209</strain>
    </source>
</reference>
<evidence type="ECO:0000256" key="7">
    <source>
        <dbReference type="RuleBase" id="RU000538"/>
    </source>
</evidence>
<evidence type="ECO:0000259" key="9">
    <source>
        <dbReference type="SMART" id="SM00739"/>
    </source>
</evidence>
<accession>A0AAW9S5A3</accession>
<dbReference type="SUPFAM" id="SSF82679">
    <property type="entry name" value="N-utilization substance G protein NusG, N-terminal domain"/>
    <property type="match status" value="1"/>
</dbReference>
<proteinExistence type="inferred from homology"/>
<gene>
    <name evidence="5 10" type="primary">nusG</name>
    <name evidence="10" type="ORF">AAG747_10060</name>
</gene>
<comment type="similarity">
    <text evidence="5 7">Belongs to the NusG family.</text>
</comment>
<comment type="caution">
    <text evidence="10">The sequence shown here is derived from an EMBL/GenBank/DDBJ whole genome shotgun (WGS) entry which is preliminary data.</text>
</comment>
<evidence type="ECO:0000313" key="11">
    <source>
        <dbReference type="Proteomes" id="UP001403385"/>
    </source>
</evidence>
<dbReference type="InterPro" id="IPR008991">
    <property type="entry name" value="Translation_prot_SH3-like_sf"/>
</dbReference>
<organism evidence="10 11">
    <name type="scientific">Rapidithrix thailandica</name>
    <dbReference type="NCBI Taxonomy" id="413964"/>
    <lineage>
        <taxon>Bacteria</taxon>
        <taxon>Pseudomonadati</taxon>
        <taxon>Bacteroidota</taxon>
        <taxon>Cytophagia</taxon>
        <taxon>Cytophagales</taxon>
        <taxon>Flammeovirgaceae</taxon>
        <taxon>Rapidithrix</taxon>
    </lineage>
</organism>
<feature type="domain" description="KOW" evidence="9">
    <location>
        <begin position="135"/>
        <end position="162"/>
    </location>
</feature>
<dbReference type="InterPro" id="IPR014722">
    <property type="entry name" value="Rib_uL2_dom2"/>
</dbReference>
<dbReference type="GO" id="GO:0006354">
    <property type="term" value="P:DNA-templated transcription elongation"/>
    <property type="evidence" value="ECO:0007669"/>
    <property type="project" value="UniProtKB-UniRule"/>
</dbReference>
<dbReference type="Gene3D" id="2.30.30.30">
    <property type="match status" value="1"/>
</dbReference>
<keyword evidence="11" id="KW-1185">Reference proteome</keyword>
<dbReference type="InterPro" id="IPR005824">
    <property type="entry name" value="KOW"/>
</dbReference>
<dbReference type="SMART" id="SM00739">
    <property type="entry name" value="KOW"/>
    <property type="match status" value="1"/>
</dbReference>
<keyword evidence="1 5" id="KW-0806">Transcription termination</keyword>
<dbReference type="GO" id="GO:0031564">
    <property type="term" value="P:transcription antitermination"/>
    <property type="evidence" value="ECO:0007669"/>
    <property type="project" value="UniProtKB-UniRule"/>
</dbReference>
<dbReference type="Pfam" id="PF00467">
    <property type="entry name" value="KOW"/>
    <property type="match status" value="1"/>
</dbReference>
<dbReference type="AlphaFoldDB" id="A0AAW9S5A3"/>
<dbReference type="RefSeq" id="WP_346821031.1">
    <property type="nucleotide sequence ID" value="NZ_JBDKWZ010000005.1"/>
</dbReference>